<sequence length="144" mass="16114">DMSLTEKDKVAIKELWKKISKSSDTIGVEAVSRLLNVYPQTKTYFTHWPDNKPGSTYLKAHAKKVMGGIALAVVNIDDLTGGLMELSEKHAFTLRVDPANFKLLNHCILVVISMLFPNEFSPEYHVAFDKFLAGVAVALSEKYR</sequence>
<dbReference type="OMA" id="VIATMFP"/>
<dbReference type="FunFam" id="1.10.490.10:FF:000002">
    <property type="entry name" value="Hemoglobin subunit alpha"/>
    <property type="match status" value="1"/>
</dbReference>
<dbReference type="GO" id="GO:0004601">
    <property type="term" value="F:peroxidase activity"/>
    <property type="evidence" value="ECO:0007669"/>
    <property type="project" value="TreeGrafter"/>
</dbReference>
<dbReference type="GO" id="GO:0031838">
    <property type="term" value="C:haptoglobin-hemoglobin complex"/>
    <property type="evidence" value="ECO:0007669"/>
    <property type="project" value="TreeGrafter"/>
</dbReference>
<dbReference type="GO" id="GO:0072562">
    <property type="term" value="C:blood microparticle"/>
    <property type="evidence" value="ECO:0007669"/>
    <property type="project" value="TreeGrafter"/>
</dbReference>
<keyword evidence="5" id="KW-0479">Metal-binding</keyword>
<dbReference type="InterPro" id="IPR002339">
    <property type="entry name" value="Hemoglobin_pi"/>
</dbReference>
<dbReference type="PANTHER" id="PTHR11442">
    <property type="entry name" value="HEMOGLOBIN FAMILY MEMBER"/>
    <property type="match status" value="1"/>
</dbReference>
<dbReference type="Proteomes" id="UP000261620">
    <property type="component" value="Unplaced"/>
</dbReference>
<dbReference type="Gene3D" id="1.10.490.10">
    <property type="entry name" value="Globins"/>
    <property type="match status" value="1"/>
</dbReference>
<dbReference type="GO" id="GO:0043177">
    <property type="term" value="F:organic acid binding"/>
    <property type="evidence" value="ECO:0007669"/>
    <property type="project" value="TreeGrafter"/>
</dbReference>
<dbReference type="GO" id="GO:0005344">
    <property type="term" value="F:oxygen carrier activity"/>
    <property type="evidence" value="ECO:0007669"/>
    <property type="project" value="UniProtKB-KW"/>
</dbReference>
<keyword evidence="7" id="KW-0408">Iron</keyword>
<comment type="similarity">
    <text evidence="1 8">Belongs to the globin family.</text>
</comment>
<dbReference type="PANTHER" id="PTHR11442:SF41">
    <property type="entry name" value="HEMOGLOBIN SUBUNIT ZETA"/>
    <property type="match status" value="1"/>
</dbReference>
<dbReference type="GO" id="GO:0019825">
    <property type="term" value="F:oxygen binding"/>
    <property type="evidence" value="ECO:0007669"/>
    <property type="project" value="InterPro"/>
</dbReference>
<evidence type="ECO:0000256" key="7">
    <source>
        <dbReference type="ARBA" id="ARBA00023004"/>
    </source>
</evidence>
<dbReference type="InterPro" id="IPR012292">
    <property type="entry name" value="Globin/Proto"/>
</dbReference>
<evidence type="ECO:0000256" key="5">
    <source>
        <dbReference type="ARBA" id="ARBA00022723"/>
    </source>
</evidence>
<evidence type="ECO:0000256" key="8">
    <source>
        <dbReference type="RuleBase" id="RU000356"/>
    </source>
</evidence>
<evidence type="ECO:0000256" key="6">
    <source>
        <dbReference type="ARBA" id="ARBA00022990"/>
    </source>
</evidence>
<proteinExistence type="inferred from homology"/>
<dbReference type="STRING" id="94237.ENSMMOP00000004202"/>
<name>A0A3Q3VYM8_MOLML</name>
<dbReference type="GO" id="GO:0020037">
    <property type="term" value="F:heme binding"/>
    <property type="evidence" value="ECO:0007669"/>
    <property type="project" value="InterPro"/>
</dbReference>
<dbReference type="Pfam" id="PF00042">
    <property type="entry name" value="Globin"/>
    <property type="match status" value="1"/>
</dbReference>
<feature type="domain" description="Globin" evidence="9">
    <location>
        <begin position="3"/>
        <end position="144"/>
    </location>
</feature>
<dbReference type="GO" id="GO:0005506">
    <property type="term" value="F:iron ion binding"/>
    <property type="evidence" value="ECO:0007669"/>
    <property type="project" value="InterPro"/>
</dbReference>
<dbReference type="PRINTS" id="PR00815">
    <property type="entry name" value="PIHAEM"/>
</dbReference>
<dbReference type="Ensembl" id="ENSMMOT00000004278.1">
    <property type="protein sequence ID" value="ENSMMOP00000004202.1"/>
    <property type="gene ID" value="ENSMMOG00000003052.1"/>
</dbReference>
<evidence type="ECO:0000256" key="2">
    <source>
        <dbReference type="ARBA" id="ARBA00022448"/>
    </source>
</evidence>
<evidence type="ECO:0000259" key="9">
    <source>
        <dbReference type="PROSITE" id="PS01033"/>
    </source>
</evidence>
<dbReference type="InterPro" id="IPR009050">
    <property type="entry name" value="Globin-like_sf"/>
</dbReference>
<accession>A0A3Q3VYM8</accession>
<dbReference type="InterPro" id="IPR050056">
    <property type="entry name" value="Hemoglobin_oxygen_transport"/>
</dbReference>
<dbReference type="AlphaFoldDB" id="A0A3Q3VYM8"/>
<keyword evidence="11" id="KW-1185">Reference proteome</keyword>
<keyword evidence="2 8" id="KW-0813">Transport</keyword>
<evidence type="ECO:0000256" key="1">
    <source>
        <dbReference type="ARBA" id="ARBA00008705"/>
    </source>
</evidence>
<evidence type="ECO:0000313" key="11">
    <source>
        <dbReference type="Proteomes" id="UP000261620"/>
    </source>
</evidence>
<protein>
    <recommendedName>
        <fullName evidence="9">Globin domain-containing protein</fullName>
    </recommendedName>
</protein>
<keyword evidence="6" id="KW-0007">Acetylation</keyword>
<evidence type="ECO:0000256" key="3">
    <source>
        <dbReference type="ARBA" id="ARBA00022617"/>
    </source>
</evidence>
<dbReference type="GO" id="GO:0042744">
    <property type="term" value="P:hydrogen peroxide catabolic process"/>
    <property type="evidence" value="ECO:0007669"/>
    <property type="project" value="TreeGrafter"/>
</dbReference>
<reference evidence="10" key="1">
    <citation type="submission" date="2025-08" db="UniProtKB">
        <authorList>
            <consortium name="Ensembl"/>
        </authorList>
    </citation>
    <scope>IDENTIFICATION</scope>
</reference>
<dbReference type="PROSITE" id="PS01033">
    <property type="entry name" value="GLOBIN"/>
    <property type="match status" value="1"/>
</dbReference>
<organism evidence="10 11">
    <name type="scientific">Mola mola</name>
    <name type="common">Ocean sunfish</name>
    <name type="synonym">Tetraodon mola</name>
    <dbReference type="NCBI Taxonomy" id="94237"/>
    <lineage>
        <taxon>Eukaryota</taxon>
        <taxon>Metazoa</taxon>
        <taxon>Chordata</taxon>
        <taxon>Craniata</taxon>
        <taxon>Vertebrata</taxon>
        <taxon>Euteleostomi</taxon>
        <taxon>Actinopterygii</taxon>
        <taxon>Neopterygii</taxon>
        <taxon>Teleostei</taxon>
        <taxon>Neoteleostei</taxon>
        <taxon>Acanthomorphata</taxon>
        <taxon>Eupercaria</taxon>
        <taxon>Tetraodontiformes</taxon>
        <taxon>Molidae</taxon>
        <taxon>Mola</taxon>
    </lineage>
</organism>
<dbReference type="CDD" id="cd08927">
    <property type="entry name" value="Hb-alpha-like"/>
    <property type="match status" value="1"/>
</dbReference>
<evidence type="ECO:0000313" key="10">
    <source>
        <dbReference type="Ensembl" id="ENSMMOP00000004202.1"/>
    </source>
</evidence>
<dbReference type="PRINTS" id="PR00612">
    <property type="entry name" value="ALPHAHAEM"/>
</dbReference>
<dbReference type="InterPro" id="IPR000971">
    <property type="entry name" value="Globin"/>
</dbReference>
<dbReference type="InterPro" id="IPR002338">
    <property type="entry name" value="Hemoglobin_a-typ"/>
</dbReference>
<dbReference type="GO" id="GO:0005833">
    <property type="term" value="C:hemoglobin complex"/>
    <property type="evidence" value="ECO:0007669"/>
    <property type="project" value="InterPro"/>
</dbReference>
<dbReference type="GO" id="GO:0031720">
    <property type="term" value="F:haptoglobin binding"/>
    <property type="evidence" value="ECO:0007669"/>
    <property type="project" value="TreeGrafter"/>
</dbReference>
<dbReference type="SUPFAM" id="SSF46458">
    <property type="entry name" value="Globin-like"/>
    <property type="match status" value="1"/>
</dbReference>
<reference evidence="10" key="2">
    <citation type="submission" date="2025-09" db="UniProtKB">
        <authorList>
            <consortium name="Ensembl"/>
        </authorList>
    </citation>
    <scope>IDENTIFICATION</scope>
</reference>
<keyword evidence="3 8" id="KW-0349">Heme</keyword>
<keyword evidence="4 8" id="KW-0561">Oxygen transport</keyword>
<evidence type="ECO:0000256" key="4">
    <source>
        <dbReference type="ARBA" id="ARBA00022621"/>
    </source>
</evidence>